<evidence type="ECO:0000313" key="1">
    <source>
        <dbReference type="EMBL" id="CDS84141.1"/>
    </source>
</evidence>
<sequence>MASKQIPRNNLEKFLRIRVLSHTGDKIHIKLPVNFAKRMIENNALDLFNGKDDVVDGKKVTEILVKAFDYDLTGEVVHLERKNGDIIKVSIVQ</sequence>
<dbReference type="RefSeq" id="WP_004454426.1">
    <property type="nucleotide sequence ID" value="NZ_BBYB01000071.1"/>
</dbReference>
<name>A0A031WK02_CLODI</name>
<evidence type="ECO:0000313" key="3">
    <source>
        <dbReference type="EMBL" id="CDT42632.1"/>
    </source>
</evidence>
<dbReference type="EMBL" id="LK933149">
    <property type="protein sequence ID" value="CDT42632.1"/>
    <property type="molecule type" value="Genomic_DNA"/>
</dbReference>
<evidence type="ECO:0000313" key="4">
    <source>
        <dbReference type="EMBL" id="HBH1542911.1"/>
    </source>
</evidence>
<organism evidence="1">
    <name type="scientific">Clostridioides difficile</name>
    <name type="common">Peptoclostridium difficile</name>
    <dbReference type="NCBI Taxonomy" id="1496"/>
    <lineage>
        <taxon>Bacteria</taxon>
        <taxon>Bacillati</taxon>
        <taxon>Bacillota</taxon>
        <taxon>Clostridia</taxon>
        <taxon>Peptostreptococcales</taxon>
        <taxon>Peptostreptococcaceae</taxon>
        <taxon>Clostridioides</taxon>
    </lineage>
</organism>
<proteinExistence type="predicted"/>
<reference evidence="1" key="1">
    <citation type="submission" date="2014-07" db="EMBL/GenBank/DDBJ databases">
        <authorList>
            <person name="Monot Marc"/>
        </authorList>
    </citation>
    <scope>NUCLEOTIDE SEQUENCE</scope>
    <source>
        <strain evidence="3">7032989</strain>
        <strain evidence="1">7032994</strain>
    </source>
</reference>
<accession>A0A031WK02</accession>
<dbReference type="EMBL" id="LK932360">
    <property type="protein sequence ID" value="CDS84141.1"/>
    <property type="molecule type" value="Genomic_DNA"/>
</dbReference>
<dbReference type="Proteomes" id="UP000878956">
    <property type="component" value="Unassembled WGS sequence"/>
</dbReference>
<dbReference type="GeneID" id="66354137"/>
<evidence type="ECO:0000313" key="2">
    <source>
        <dbReference type="EMBL" id="CDS87490.1"/>
    </source>
</evidence>
<reference evidence="4" key="2">
    <citation type="journal article" date="2018" name="Genome Biol.">
        <title>SKESA: strategic k-mer extension for scrupulous assemblies.</title>
        <authorList>
            <person name="Souvorov A."/>
            <person name="Agarwala R."/>
            <person name="Lipman D.J."/>
        </authorList>
    </citation>
    <scope>NUCLEOTIDE SEQUENCE</scope>
    <source>
        <strain evidence="4">HN1000</strain>
    </source>
</reference>
<dbReference type="AlphaFoldDB" id="A0A031WK02"/>
<protein>
    <submittedName>
        <fullName evidence="1">Uncharacterized protein</fullName>
    </submittedName>
</protein>
<reference evidence="4" key="3">
    <citation type="submission" date="2021-06" db="EMBL/GenBank/DDBJ databases">
        <authorList>
            <consortium name="NCBI Pathogen Detection Project"/>
        </authorList>
    </citation>
    <scope>NUCLEOTIDE SEQUENCE</scope>
    <source>
        <strain evidence="4">HN1000</strain>
    </source>
</reference>
<gene>
    <name evidence="3" type="ORF">BN1095_470104</name>
    <name evidence="2" type="ORF">BN1096_620063</name>
    <name evidence="1" type="ORF">BN1097_250063</name>
    <name evidence="4" type="ORF">KRM00_002414</name>
</gene>
<dbReference type="EMBL" id="LK932516">
    <property type="protein sequence ID" value="CDS87490.1"/>
    <property type="molecule type" value="Genomic_DNA"/>
</dbReference>
<dbReference type="EMBL" id="DAEPXK010000026">
    <property type="protein sequence ID" value="HBH1542911.1"/>
    <property type="molecule type" value="Genomic_DNA"/>
</dbReference>
<dbReference type="KEGG" id="pdf:CD630DERM_17260"/>